<proteinExistence type="predicted"/>
<evidence type="ECO:0000259" key="6">
    <source>
        <dbReference type="PROSITE" id="PS50994"/>
    </source>
</evidence>
<comment type="caution">
    <text evidence="7">The sequence shown here is derived from an EMBL/GenBank/DDBJ whole genome shotgun (WGS) entry which is preliminary data.</text>
</comment>
<keyword evidence="2" id="KW-0479">Metal-binding</keyword>
<keyword evidence="8" id="KW-1185">Reference proteome</keyword>
<sequence length="1524" mass="173049">MGELIAHVSEKTYAYGAIHAENQNLLITISELKARMKNGENGKSVNTKFDKKHGSQSFLCVTPLNKNVFQKQTVVLKTKENHVESKPVTLHTSHTKQTGTHQNTNVISPGMYKVVTQQELQINKSKNVLSSTGMNATSSVKRPKSRDSHVKTSVLDVSKNEAKKEAVCVRQNKQTDNTFANVVSNNDNVNDVAAANTSKAKTLLCVSCMKSVLLSCHDKCVAKHKLNVRSYARRTFSVNSRIPKSSKTTFVAPKTRFSEKATQSKTLDPTSVASKSKIDKASASKVVQIVLWVIDSGCSKHMMGDRALLRNFVEKFMGTVRFGNDNFADITGYGDYIHGNITICHVYYVEGLGHNLFSVGQFCDGDLEVAFHSKTCYVQNLEGDDLLTGERDSNLYTISISDMAASSPFKYGKDHLCSACERGKSKKASHPPKVIPSDYSKLELLHMDLCGPMRVALVNGKKYILVIVDDFSRFTWVYFLRSKDETPEIIKKFIAQAQLNYKAKVCKIRTDNGTEFKNATLKAYYEKLGIMQQFSIARTPQQNGVVERRNRTLVEAARTMLIFSRLPEFLWAEAVATACFTQNRSIINTRHNKTPYELLRGRKPNVEYFHVFGSLCYPTNDRDDLGKMKPKADIGVFIGYSETSRGFRIYNRRTKRIMETIHVKFDELTAMASEHDCLEPDLQRFNNPNSSDDLMNTPSKEDLDNLFGPMFEDYFEQKSSDTTINSAAQPTHDQEDSPSTSSIIVDTHEAPHVVTTSDEQNSPIALQESDEFNQEASADFDGNTQFVPYDSLNHEEIESSTTNLEPSNVQNFHQVQPSTHIWTKDHPLDQVIGDPSKPVMTRQRLHTDSEVCMYALTVSTIEPKNIKEAMADHSWIESMQDELNQFERLQVWELVPRPGGKNVIALKWLWKNKCDAENIVVRNKSRLVAKGYKQEEGIDFEESFAPVARLEAVRMFIAFAAHRNITIFQMDVKTAFLNGPLKEEVYVSQPEGFIDPEFPNHVYRLKKALYGLKQAPRAWYDKLSSFLIAHGFNKGIIDPTLFTRRHGGDILLVQVYVDDIIFGSTNPDFSKRFANLMKNNFEMSMMGELKFFLGLQVHQSPRGIFISQSQYAIELLKKHGLDECVSMSTPMATERLDADLQGTPTDQTNYRRMIGGLMYLTASRPDIAFATFVCARYQAQPTVKHLKEVKRIFRYLRHSYNMGLWYPKDSGFEVIAYSDADHACCKDNCKSTSGGVQFLGGKLVSWSSKKQDCTAMSTAEAEYVSLSACCAQVIWMRTQLLDYGFKYNQILMYCDSKSAIAISYNPVQHSKAKHIDIRYHFIKEHVERGTVEIYFVGTEYQLADLFTKALPKERFEYLVHRIVIIMAQRQQAADVHQDELCPPNKRYDIMDANKKVDLENVQCPSESKILMNIITNHPLRFSIAASASVPWIYMAQFWHTLREDGSKHRLKFLLDRKELTLTLDDFRTIFHLPQANDNNHASFVPPPSFSDMVPFYKQVLGFSMELKTVSNFKIPGLLQPWQTL</sequence>
<feature type="domain" description="Integrase catalytic" evidence="6">
    <location>
        <begin position="432"/>
        <end position="603"/>
    </location>
</feature>
<dbReference type="PANTHER" id="PTHR42648:SF18">
    <property type="entry name" value="RETROTRANSPOSON, UNCLASSIFIED-LIKE PROTEIN"/>
    <property type="match status" value="1"/>
</dbReference>
<dbReference type="Pfam" id="PF00665">
    <property type="entry name" value="rve"/>
    <property type="match status" value="1"/>
</dbReference>
<feature type="compositionally biased region" description="Polar residues" evidence="5">
    <location>
        <begin position="90"/>
        <end position="105"/>
    </location>
</feature>
<dbReference type="InterPro" id="IPR039537">
    <property type="entry name" value="Retrotran_Ty1/copia-like"/>
</dbReference>
<keyword evidence="1" id="KW-0645">Protease</keyword>
<feature type="region of interest" description="Disordered" evidence="5">
    <location>
        <begin position="85"/>
        <end position="105"/>
    </location>
</feature>
<dbReference type="InterPro" id="IPR057670">
    <property type="entry name" value="SH3_retrovirus"/>
</dbReference>
<protein>
    <submittedName>
        <fullName evidence="7">Ribonuclease H-like domain-containing protein</fullName>
    </submittedName>
</protein>
<accession>A0ABQ4ZSI0</accession>
<dbReference type="Proteomes" id="UP001151760">
    <property type="component" value="Unassembled WGS sequence"/>
</dbReference>
<dbReference type="Pfam" id="PF25597">
    <property type="entry name" value="SH3_retrovirus"/>
    <property type="match status" value="1"/>
</dbReference>
<dbReference type="InterPro" id="IPR054722">
    <property type="entry name" value="PolX-like_BBD"/>
</dbReference>
<dbReference type="InterPro" id="IPR036397">
    <property type="entry name" value="RNaseH_sf"/>
</dbReference>
<reference evidence="7" key="2">
    <citation type="submission" date="2022-01" db="EMBL/GenBank/DDBJ databases">
        <authorList>
            <person name="Yamashiro T."/>
            <person name="Shiraishi A."/>
            <person name="Satake H."/>
            <person name="Nakayama K."/>
        </authorList>
    </citation>
    <scope>NUCLEOTIDE SEQUENCE</scope>
</reference>
<evidence type="ECO:0000313" key="7">
    <source>
        <dbReference type="EMBL" id="GJS92885.1"/>
    </source>
</evidence>
<keyword evidence="3" id="KW-0064">Aspartyl protease</keyword>
<dbReference type="InterPro" id="IPR001584">
    <property type="entry name" value="Integrase_cat-core"/>
</dbReference>
<dbReference type="Gene3D" id="3.30.420.10">
    <property type="entry name" value="Ribonuclease H-like superfamily/Ribonuclease H"/>
    <property type="match status" value="1"/>
</dbReference>
<keyword evidence="4" id="KW-0378">Hydrolase</keyword>
<evidence type="ECO:0000313" key="8">
    <source>
        <dbReference type="Proteomes" id="UP001151760"/>
    </source>
</evidence>
<dbReference type="SUPFAM" id="SSF56672">
    <property type="entry name" value="DNA/RNA polymerases"/>
    <property type="match status" value="1"/>
</dbReference>
<dbReference type="Pfam" id="PF22936">
    <property type="entry name" value="Pol_BBD"/>
    <property type="match status" value="1"/>
</dbReference>
<evidence type="ECO:0000256" key="1">
    <source>
        <dbReference type="ARBA" id="ARBA00022670"/>
    </source>
</evidence>
<dbReference type="PANTHER" id="PTHR42648">
    <property type="entry name" value="TRANSPOSASE, PUTATIVE-RELATED"/>
    <property type="match status" value="1"/>
</dbReference>
<dbReference type="SUPFAM" id="SSF53098">
    <property type="entry name" value="Ribonuclease H-like"/>
    <property type="match status" value="1"/>
</dbReference>
<dbReference type="InterPro" id="IPR043502">
    <property type="entry name" value="DNA/RNA_pol_sf"/>
</dbReference>
<dbReference type="EMBL" id="BQNB010011613">
    <property type="protein sequence ID" value="GJS92885.1"/>
    <property type="molecule type" value="Genomic_DNA"/>
</dbReference>
<dbReference type="InterPro" id="IPR013103">
    <property type="entry name" value="RVT_2"/>
</dbReference>
<evidence type="ECO:0000256" key="2">
    <source>
        <dbReference type="ARBA" id="ARBA00022723"/>
    </source>
</evidence>
<evidence type="ECO:0000256" key="5">
    <source>
        <dbReference type="SAM" id="MobiDB-lite"/>
    </source>
</evidence>
<dbReference type="CDD" id="cd09272">
    <property type="entry name" value="RNase_HI_RT_Ty1"/>
    <property type="match status" value="1"/>
</dbReference>
<dbReference type="InterPro" id="IPR012337">
    <property type="entry name" value="RNaseH-like_sf"/>
</dbReference>
<dbReference type="PROSITE" id="PS50994">
    <property type="entry name" value="INTEGRASE"/>
    <property type="match status" value="1"/>
</dbReference>
<feature type="region of interest" description="Disordered" evidence="5">
    <location>
        <begin position="720"/>
        <end position="741"/>
    </location>
</feature>
<gene>
    <name evidence="7" type="ORF">Tco_0799853</name>
</gene>
<name>A0ABQ4ZSI0_9ASTR</name>
<dbReference type="Pfam" id="PF07727">
    <property type="entry name" value="RVT_2"/>
    <property type="match status" value="1"/>
</dbReference>
<evidence type="ECO:0000256" key="3">
    <source>
        <dbReference type="ARBA" id="ARBA00022750"/>
    </source>
</evidence>
<organism evidence="7 8">
    <name type="scientific">Tanacetum coccineum</name>
    <dbReference type="NCBI Taxonomy" id="301880"/>
    <lineage>
        <taxon>Eukaryota</taxon>
        <taxon>Viridiplantae</taxon>
        <taxon>Streptophyta</taxon>
        <taxon>Embryophyta</taxon>
        <taxon>Tracheophyta</taxon>
        <taxon>Spermatophyta</taxon>
        <taxon>Magnoliopsida</taxon>
        <taxon>eudicotyledons</taxon>
        <taxon>Gunneridae</taxon>
        <taxon>Pentapetalae</taxon>
        <taxon>asterids</taxon>
        <taxon>campanulids</taxon>
        <taxon>Asterales</taxon>
        <taxon>Asteraceae</taxon>
        <taxon>Asteroideae</taxon>
        <taxon>Anthemideae</taxon>
        <taxon>Anthemidinae</taxon>
        <taxon>Tanacetum</taxon>
    </lineage>
</organism>
<reference evidence="7" key="1">
    <citation type="journal article" date="2022" name="Int. J. Mol. Sci.">
        <title>Draft Genome of Tanacetum Coccineum: Genomic Comparison of Closely Related Tanacetum-Family Plants.</title>
        <authorList>
            <person name="Yamashiro T."/>
            <person name="Shiraishi A."/>
            <person name="Nakayama K."/>
            <person name="Satake H."/>
        </authorList>
    </citation>
    <scope>NUCLEOTIDE SEQUENCE</scope>
</reference>
<evidence type="ECO:0000256" key="4">
    <source>
        <dbReference type="ARBA" id="ARBA00022801"/>
    </source>
</evidence>